<dbReference type="InterPro" id="IPR021858">
    <property type="entry name" value="Fun_TF"/>
</dbReference>
<keyword evidence="3" id="KW-0238">DNA-binding</keyword>
<organism evidence="8 9">
    <name type="scientific">Exophiala spinifera</name>
    <dbReference type="NCBI Taxonomy" id="91928"/>
    <lineage>
        <taxon>Eukaryota</taxon>
        <taxon>Fungi</taxon>
        <taxon>Dikarya</taxon>
        <taxon>Ascomycota</taxon>
        <taxon>Pezizomycotina</taxon>
        <taxon>Eurotiomycetes</taxon>
        <taxon>Chaetothyriomycetidae</taxon>
        <taxon>Chaetothyriales</taxon>
        <taxon>Herpotrichiellaceae</taxon>
        <taxon>Exophiala</taxon>
    </lineage>
</organism>
<comment type="subcellular location">
    <subcellularLocation>
        <location evidence="1">Nucleus</location>
    </subcellularLocation>
</comment>
<dbReference type="EMBL" id="KN847499">
    <property type="protein sequence ID" value="KIW10865.1"/>
    <property type="molecule type" value="Genomic_DNA"/>
</dbReference>
<evidence type="ECO:0000313" key="8">
    <source>
        <dbReference type="EMBL" id="KIW10865.1"/>
    </source>
</evidence>
<evidence type="ECO:0000313" key="9">
    <source>
        <dbReference type="Proteomes" id="UP000053328"/>
    </source>
</evidence>
<dbReference type="GeneID" id="27337247"/>
<keyword evidence="9" id="KW-1185">Reference proteome</keyword>
<dbReference type="OrthoDB" id="648861at2759"/>
<evidence type="ECO:0000259" key="7">
    <source>
        <dbReference type="PROSITE" id="PS50048"/>
    </source>
</evidence>
<keyword evidence="2" id="KW-0805">Transcription regulation</keyword>
<sequence>MSSRSRNGCIDCKKAKVKCDEVHPFCGTCRRRRRQCSGYIQPIKPSRPVSGPSSPRTPTTSVRQLTDHATSPDRRLSEPQPFVPPALYAGAFSPGPGSLGSPLSPVAFNSTPSIDLPLLKSIPTIPAGTINPADETFIEMYFLRHPKELVFGPEFVEEMNSSVIKVLQDSPLAVGDILSAIGEAYCKDSALPLVLPVASRRARILARLRGMDKHGVSMELLLSIMLGLCAVELVDSSAQRQTSSLPVLLDNLSMMLHRHLGKGDDLNQLAKYFLRAMARQDMLISLTRMHRSKIPTTWWLDDGAKARADRFMGYTGTLMPILSRLSDLAADIRVSWLETPRHSVEGNLHARASNLQYELSMWHPIVDPKLPFQSSRKFLMHANSYRQASLLYLFRLFSPPGSSAEADRAALTMAYEVMSHIADHEEDLKMSLWPVFLAACEMCSESDRLSVTNVLDSICRSRKTVTALGTRSFVLNRVWVARDAGIDWSWMTLNVKYPNELLPI</sequence>
<protein>
    <recommendedName>
        <fullName evidence="7">Zn(2)-C6 fungal-type domain-containing protein</fullName>
    </recommendedName>
</protein>
<dbReference type="CDD" id="cd00067">
    <property type="entry name" value="GAL4"/>
    <property type="match status" value="1"/>
</dbReference>
<dbReference type="Gene3D" id="4.10.240.10">
    <property type="entry name" value="Zn(2)-C6 fungal-type DNA-binding domain"/>
    <property type="match status" value="1"/>
</dbReference>
<evidence type="ECO:0000256" key="4">
    <source>
        <dbReference type="ARBA" id="ARBA00023163"/>
    </source>
</evidence>
<name>A0A0D2AWK5_9EURO</name>
<accession>A0A0D2AWK5</accession>
<dbReference type="AlphaFoldDB" id="A0A0D2AWK5"/>
<dbReference type="STRING" id="91928.A0A0D2AWK5"/>
<dbReference type="GO" id="GO:0008270">
    <property type="term" value="F:zinc ion binding"/>
    <property type="evidence" value="ECO:0007669"/>
    <property type="project" value="InterPro"/>
</dbReference>
<dbReference type="GO" id="GO:0000981">
    <property type="term" value="F:DNA-binding transcription factor activity, RNA polymerase II-specific"/>
    <property type="evidence" value="ECO:0007669"/>
    <property type="project" value="InterPro"/>
</dbReference>
<dbReference type="GO" id="GO:0045944">
    <property type="term" value="P:positive regulation of transcription by RNA polymerase II"/>
    <property type="evidence" value="ECO:0007669"/>
    <property type="project" value="TreeGrafter"/>
</dbReference>
<dbReference type="SMART" id="SM00066">
    <property type="entry name" value="GAL4"/>
    <property type="match status" value="1"/>
</dbReference>
<dbReference type="PANTHER" id="PTHR37534">
    <property type="entry name" value="TRANSCRIPTIONAL ACTIVATOR PROTEIN UGA3"/>
    <property type="match status" value="1"/>
</dbReference>
<evidence type="ECO:0000256" key="3">
    <source>
        <dbReference type="ARBA" id="ARBA00023125"/>
    </source>
</evidence>
<dbReference type="SUPFAM" id="SSF57701">
    <property type="entry name" value="Zn2/Cys6 DNA-binding domain"/>
    <property type="match status" value="1"/>
</dbReference>
<feature type="region of interest" description="Disordered" evidence="6">
    <location>
        <begin position="40"/>
        <end position="80"/>
    </location>
</feature>
<dbReference type="GO" id="GO:0000976">
    <property type="term" value="F:transcription cis-regulatory region binding"/>
    <property type="evidence" value="ECO:0007669"/>
    <property type="project" value="TreeGrafter"/>
</dbReference>
<evidence type="ECO:0000256" key="2">
    <source>
        <dbReference type="ARBA" id="ARBA00023015"/>
    </source>
</evidence>
<feature type="compositionally biased region" description="Low complexity" evidence="6">
    <location>
        <begin position="46"/>
        <end position="63"/>
    </location>
</feature>
<dbReference type="Pfam" id="PF11951">
    <property type="entry name" value="Fungal_trans_2"/>
    <property type="match status" value="1"/>
</dbReference>
<feature type="domain" description="Zn(2)-C6 fungal-type" evidence="7">
    <location>
        <begin position="8"/>
        <end position="37"/>
    </location>
</feature>
<dbReference type="RefSeq" id="XP_016231081.1">
    <property type="nucleotide sequence ID" value="XM_016384479.1"/>
</dbReference>
<dbReference type="PROSITE" id="PS00463">
    <property type="entry name" value="ZN2_CY6_FUNGAL_1"/>
    <property type="match status" value="1"/>
</dbReference>
<dbReference type="Pfam" id="PF00172">
    <property type="entry name" value="Zn_clus"/>
    <property type="match status" value="1"/>
</dbReference>
<gene>
    <name evidence="8" type="ORF">PV08_10164</name>
</gene>
<reference evidence="8 9" key="1">
    <citation type="submission" date="2015-01" db="EMBL/GenBank/DDBJ databases">
        <title>The Genome Sequence of Exophiala spinifera CBS89968.</title>
        <authorList>
            <consortium name="The Broad Institute Genomics Platform"/>
            <person name="Cuomo C."/>
            <person name="de Hoog S."/>
            <person name="Gorbushina A."/>
            <person name="Stielow B."/>
            <person name="Teixiera M."/>
            <person name="Abouelleil A."/>
            <person name="Chapman S.B."/>
            <person name="Priest M."/>
            <person name="Young S.K."/>
            <person name="Wortman J."/>
            <person name="Nusbaum C."/>
            <person name="Birren B."/>
        </authorList>
    </citation>
    <scope>NUCLEOTIDE SEQUENCE [LARGE SCALE GENOMIC DNA]</scope>
    <source>
        <strain evidence="8 9">CBS 89968</strain>
    </source>
</reference>
<dbReference type="HOGENOM" id="CLU_017936_0_0_1"/>
<evidence type="ECO:0000256" key="1">
    <source>
        <dbReference type="ARBA" id="ARBA00004123"/>
    </source>
</evidence>
<evidence type="ECO:0000256" key="5">
    <source>
        <dbReference type="ARBA" id="ARBA00023242"/>
    </source>
</evidence>
<dbReference type="InterPro" id="IPR036864">
    <property type="entry name" value="Zn2-C6_fun-type_DNA-bd_sf"/>
</dbReference>
<dbReference type="VEuPathDB" id="FungiDB:PV08_10164"/>
<dbReference type="PROSITE" id="PS50048">
    <property type="entry name" value="ZN2_CY6_FUNGAL_2"/>
    <property type="match status" value="1"/>
</dbReference>
<dbReference type="PANTHER" id="PTHR37534:SF7">
    <property type="entry name" value="TRANSCRIPTIONAL ACTIVATOR PROTEIN UGA3"/>
    <property type="match status" value="1"/>
</dbReference>
<dbReference type="InterPro" id="IPR001138">
    <property type="entry name" value="Zn2Cys6_DnaBD"/>
</dbReference>
<keyword evidence="5" id="KW-0539">Nucleus</keyword>
<evidence type="ECO:0000256" key="6">
    <source>
        <dbReference type="SAM" id="MobiDB-lite"/>
    </source>
</evidence>
<keyword evidence="4" id="KW-0804">Transcription</keyword>
<dbReference type="GO" id="GO:0005634">
    <property type="term" value="C:nucleus"/>
    <property type="evidence" value="ECO:0007669"/>
    <property type="project" value="UniProtKB-SubCell"/>
</dbReference>
<dbReference type="Proteomes" id="UP000053328">
    <property type="component" value="Unassembled WGS sequence"/>
</dbReference>
<proteinExistence type="predicted"/>